<reference evidence="1" key="2">
    <citation type="submission" date="2020-07" db="EMBL/GenBank/DDBJ databases">
        <authorList>
            <person name="Lood C."/>
            <person name="Girard L."/>
        </authorList>
    </citation>
    <scope>NUCLEOTIDE SEQUENCE</scope>
    <source>
        <strain evidence="1">SWRI102</strain>
    </source>
</reference>
<dbReference type="EMBL" id="JABWQX020000002">
    <property type="protein sequence ID" value="MBV4553497.1"/>
    <property type="molecule type" value="Genomic_DNA"/>
</dbReference>
<proteinExistence type="predicted"/>
<dbReference type="AlphaFoldDB" id="A0A923FST8"/>
<evidence type="ECO:0000313" key="2">
    <source>
        <dbReference type="EMBL" id="MBV4553497.1"/>
    </source>
</evidence>
<keyword evidence="3" id="KW-1185">Reference proteome</keyword>
<evidence type="ECO:0000313" key="1">
    <source>
        <dbReference type="EMBL" id="MBC3397329.1"/>
    </source>
</evidence>
<name>A0A923FST8_9PSED</name>
<reference evidence="2" key="3">
    <citation type="submission" date="2021-06" db="EMBL/GenBank/DDBJ databases">
        <title>Updating the genus Pseudomonas: Description of 43 new species and partition of the Pseudomonas putida group.</title>
        <authorList>
            <person name="Girard L."/>
            <person name="Lood C."/>
            <person name="Vandamme P."/>
            <person name="Rokni-Zadeh H."/>
            <person name="Van Noort V."/>
            <person name="Hofte M."/>
            <person name="Lavigne R."/>
            <person name="De Mot R."/>
        </authorList>
    </citation>
    <scope>NUCLEOTIDE SEQUENCE</scope>
    <source>
        <strain evidence="2">SWRI102</strain>
    </source>
</reference>
<gene>
    <name evidence="2" type="ORF">HU742_020325</name>
    <name evidence="1" type="ORF">HU742_19120</name>
</gene>
<dbReference type="RefSeq" id="WP_186644300.1">
    <property type="nucleotide sequence ID" value="NZ_JABWQX020000002.1"/>
</dbReference>
<protein>
    <submittedName>
        <fullName evidence="1">Uncharacterized protein</fullName>
    </submittedName>
</protein>
<dbReference type="EMBL" id="JABWQX010000007">
    <property type="protein sequence ID" value="MBC3397329.1"/>
    <property type="molecule type" value="Genomic_DNA"/>
</dbReference>
<evidence type="ECO:0000313" key="3">
    <source>
        <dbReference type="Proteomes" id="UP000659438"/>
    </source>
</evidence>
<organism evidence="1">
    <name type="scientific">Pseudomonas marvdashtae</name>
    <dbReference type="NCBI Taxonomy" id="2745500"/>
    <lineage>
        <taxon>Bacteria</taxon>
        <taxon>Pseudomonadati</taxon>
        <taxon>Pseudomonadota</taxon>
        <taxon>Gammaproteobacteria</taxon>
        <taxon>Pseudomonadales</taxon>
        <taxon>Pseudomonadaceae</taxon>
        <taxon>Pseudomonas</taxon>
    </lineage>
</organism>
<sequence>MDNPPLSGLVTGLNMFSYIGEFLPQEHDDIAISNHLATLSADIEHDRYSDQKNWFEYYIYTMRYMGWSLYQDSTFTSTRHVVANSVADFLVESADAMKDFRQANAMIDTLDAMKSNNPAMLSFDSESRQGESFQIVPARYDSDGNLHIAFYKLELRVSKRKSSFLFWSLEEHSATIIQHKAYMRLDRNEMDRVRAYLKQKSSGKLMKRFDLRKNRPI</sequence>
<accession>A0A923FST8</accession>
<reference evidence="1 3" key="1">
    <citation type="journal article" date="2020" name="Microorganisms">
        <title>Reliable Identification of Environmental Pseudomonas Isolates Using the rpoD Gene.</title>
        <authorList>
            <consortium name="The Broad Institute Genome Sequencing Platform"/>
            <person name="Girard L."/>
            <person name="Lood C."/>
            <person name="Rokni-Zadeh H."/>
            <person name="van Noort V."/>
            <person name="Lavigne R."/>
            <person name="De Mot R."/>
        </authorList>
    </citation>
    <scope>NUCLEOTIDE SEQUENCE</scope>
    <source>
        <strain evidence="1 3">SWRI102</strain>
    </source>
</reference>
<comment type="caution">
    <text evidence="1">The sequence shown here is derived from an EMBL/GenBank/DDBJ whole genome shotgun (WGS) entry which is preliminary data.</text>
</comment>
<dbReference type="Proteomes" id="UP000659438">
    <property type="component" value="Unassembled WGS sequence"/>
</dbReference>